<comment type="caution">
    <text evidence="1">The sequence shown here is derived from an EMBL/GenBank/DDBJ whole genome shotgun (WGS) entry which is preliminary data.</text>
</comment>
<accession>A0A2T4HUU9</accession>
<organism evidence="1 2">
    <name type="scientific">Edaphosphingomonas fennica</name>
    <dbReference type="NCBI Taxonomy" id="114404"/>
    <lineage>
        <taxon>Bacteria</taxon>
        <taxon>Pseudomonadati</taxon>
        <taxon>Pseudomonadota</taxon>
        <taxon>Alphaproteobacteria</taxon>
        <taxon>Sphingomonadales</taxon>
        <taxon>Rhizorhabdaceae</taxon>
        <taxon>Edaphosphingomonas</taxon>
    </lineage>
</organism>
<evidence type="ECO:0000313" key="2">
    <source>
        <dbReference type="Proteomes" id="UP000241206"/>
    </source>
</evidence>
<dbReference type="RefSeq" id="WP_107395164.1">
    <property type="nucleotide sequence ID" value="NZ_PHHF01000052.1"/>
</dbReference>
<sequence length="86" mass="10012">MESAPQGEIITDYDIAHLRTYLRLLDAYADESATWQEAVQIIFGIDPAVECLRARRLYEGHLARALWMSETGYRQLAAFEQLKWKH</sequence>
<dbReference type="Proteomes" id="UP000241206">
    <property type="component" value="Unassembled WGS sequence"/>
</dbReference>
<keyword evidence="2" id="KW-1185">Reference proteome</keyword>
<name>A0A2T4HUU9_9SPHN</name>
<dbReference type="AlphaFoldDB" id="A0A2T4HUU9"/>
<proteinExistence type="predicted"/>
<dbReference type="EMBL" id="PHHF01000052">
    <property type="protein sequence ID" value="PTD19584.1"/>
    <property type="molecule type" value="Genomic_DNA"/>
</dbReference>
<reference evidence="1 2" key="1">
    <citation type="submission" date="2017-11" db="EMBL/GenBank/DDBJ databases">
        <title>Sphingomonas oleivorans sp. nov., isolated from oil-contaminated soil.</title>
        <authorList>
            <person name="Wang L."/>
            <person name="Chen L."/>
        </authorList>
    </citation>
    <scope>NUCLEOTIDE SEQUENCE [LARGE SCALE GENOMIC DNA]</scope>
    <source>
        <strain evidence="1 2">K101</strain>
    </source>
</reference>
<protein>
    <submittedName>
        <fullName evidence="1">DUF2285 domain-containing protein</fullName>
    </submittedName>
</protein>
<gene>
    <name evidence="1" type="ORF">CV103_13020</name>
</gene>
<evidence type="ECO:0000313" key="1">
    <source>
        <dbReference type="EMBL" id="PTD19584.1"/>
    </source>
</evidence>